<accession>A0A3M7M5S0</accession>
<reference evidence="1 2" key="1">
    <citation type="journal article" date="2014" name="PLoS ONE">
        <title>De novo Genome Assembly of the Fungal Plant Pathogen Pyrenophora semeniperda.</title>
        <authorList>
            <person name="Soliai M.M."/>
            <person name="Meyer S.E."/>
            <person name="Udall J.A."/>
            <person name="Elzinga D.E."/>
            <person name="Hermansen R.A."/>
            <person name="Bodily P.M."/>
            <person name="Hart A.A."/>
            <person name="Coleman C.E."/>
        </authorList>
    </citation>
    <scope>NUCLEOTIDE SEQUENCE [LARGE SCALE GENOMIC DNA]</scope>
    <source>
        <strain evidence="1 2">CCB06</strain>
        <tissue evidence="1">Mycelium</tissue>
    </source>
</reference>
<gene>
    <name evidence="1" type="ORF">GMOD_00008766</name>
</gene>
<dbReference type="EMBL" id="KE747823">
    <property type="protein sequence ID" value="RMZ69841.1"/>
    <property type="molecule type" value="Genomic_DNA"/>
</dbReference>
<proteinExistence type="predicted"/>
<sequence length="233" mass="24966">MSASTSYRASYQVRAVIVPSRVLKLSWPSPQLAELVVHVVVGSPAGGGSACTGDTVVVVMPAILSWWSCNAVYKSRDSIGATIIRCRGLLRENCWCCSTLATGILLGALRRRPWVDACGKDVQSNGGGVWNDADAATLSLQRGSAIALAPWRPQGPRVLPAPTHQRVAPLAAIASTSARALIWRWRLSANGLIYLGDGDGDGAKMKRKLGYFVARLMQRECIDLFLFGVRCAG</sequence>
<evidence type="ECO:0000313" key="1">
    <source>
        <dbReference type="EMBL" id="RMZ69841.1"/>
    </source>
</evidence>
<protein>
    <submittedName>
        <fullName evidence="1">Uncharacterized protein</fullName>
    </submittedName>
</protein>
<name>A0A3M7M5S0_9PLEO</name>
<organism evidence="1 2">
    <name type="scientific">Pyrenophora seminiperda CCB06</name>
    <dbReference type="NCBI Taxonomy" id="1302712"/>
    <lineage>
        <taxon>Eukaryota</taxon>
        <taxon>Fungi</taxon>
        <taxon>Dikarya</taxon>
        <taxon>Ascomycota</taxon>
        <taxon>Pezizomycotina</taxon>
        <taxon>Dothideomycetes</taxon>
        <taxon>Pleosporomycetidae</taxon>
        <taxon>Pleosporales</taxon>
        <taxon>Pleosporineae</taxon>
        <taxon>Pleosporaceae</taxon>
        <taxon>Pyrenophora</taxon>
    </lineage>
</organism>
<dbReference type="AlphaFoldDB" id="A0A3M7M5S0"/>
<dbReference type="Proteomes" id="UP000265663">
    <property type="component" value="Unassembled WGS sequence"/>
</dbReference>
<keyword evidence="2" id="KW-1185">Reference proteome</keyword>
<evidence type="ECO:0000313" key="2">
    <source>
        <dbReference type="Proteomes" id="UP000265663"/>
    </source>
</evidence>